<evidence type="ECO:0000256" key="13">
    <source>
        <dbReference type="ARBA" id="ARBA00024688"/>
    </source>
</evidence>
<dbReference type="GO" id="GO:0004129">
    <property type="term" value="F:cytochrome-c oxidase activity"/>
    <property type="evidence" value="ECO:0007669"/>
    <property type="project" value="UniProtKB-EC"/>
</dbReference>
<feature type="transmembrane region" description="Helical" evidence="17">
    <location>
        <begin position="73"/>
        <end position="94"/>
    </location>
</feature>
<evidence type="ECO:0000256" key="11">
    <source>
        <dbReference type="ARBA" id="ARBA00023008"/>
    </source>
</evidence>
<dbReference type="PROSITE" id="PS00078">
    <property type="entry name" value="COX2"/>
    <property type="match status" value="1"/>
</dbReference>
<dbReference type="Pfam" id="PF00116">
    <property type="entry name" value="COX2"/>
    <property type="match status" value="1"/>
</dbReference>
<dbReference type="GO" id="GO:0042773">
    <property type="term" value="P:ATP synthesis coupled electron transport"/>
    <property type="evidence" value="ECO:0007669"/>
    <property type="project" value="TreeGrafter"/>
</dbReference>
<dbReference type="PROSITE" id="PS50857">
    <property type="entry name" value="COX2_CUA"/>
    <property type="match status" value="1"/>
</dbReference>
<keyword evidence="10 16" id="KW-0408">Iron</keyword>
<dbReference type="PANTHER" id="PTHR22888">
    <property type="entry name" value="CYTOCHROME C OXIDASE, SUBUNIT II"/>
    <property type="match status" value="1"/>
</dbReference>
<keyword evidence="21" id="KW-0614">Plasmid</keyword>
<evidence type="ECO:0000313" key="21">
    <source>
        <dbReference type="EMBL" id="AOR78800.1"/>
    </source>
</evidence>
<dbReference type="eggNOG" id="COG3474">
    <property type="taxonomic scope" value="Bacteria"/>
</dbReference>
<keyword evidence="24" id="KW-1185">Reference proteome</keyword>
<evidence type="ECO:0000256" key="10">
    <source>
        <dbReference type="ARBA" id="ARBA00023004"/>
    </source>
</evidence>
<evidence type="ECO:0000256" key="12">
    <source>
        <dbReference type="ARBA" id="ARBA00023136"/>
    </source>
</evidence>
<dbReference type="InterPro" id="IPR045187">
    <property type="entry name" value="CcO_II"/>
</dbReference>
<reference evidence="22 23" key="1">
    <citation type="submission" date="2014-03" db="EMBL/GenBank/DDBJ databases">
        <title>Whole genome sequence of Novosphingobium resinovorum KF1.</title>
        <authorList>
            <person name="Gan H.M."/>
            <person name="Gan H.Y."/>
            <person name="Chew T.H."/>
            <person name="Savka M.A."/>
        </authorList>
    </citation>
    <scope>NUCLEOTIDE SEQUENCE [LARGE SCALE GENOMIC DNA]</scope>
    <source>
        <strain evidence="22 23">KF1</strain>
    </source>
</reference>
<reference evidence="24" key="3">
    <citation type="journal article" date="2017" name="J. Biotechnol.">
        <title>Complete genome sequence of Novosphingobium resinovorum SA1, a versatile xenobiotic-degrading bacterium capable of utilizing sulfanilic acid.</title>
        <authorList>
            <person name="Hegedus B."/>
            <person name="Kos P.B."/>
            <person name="Balint B."/>
            <person name="Maroti G."/>
            <person name="Gan H.M."/>
            <person name="Perei K."/>
            <person name="Rakhely G."/>
        </authorList>
    </citation>
    <scope>NUCLEOTIDE SEQUENCE [LARGE SCALE GENOMIC DNA]</scope>
    <source>
        <strain evidence="24">SA1</strain>
    </source>
</reference>
<evidence type="ECO:0000256" key="7">
    <source>
        <dbReference type="ARBA" id="ARBA00022723"/>
    </source>
</evidence>
<dbReference type="PROSITE" id="PS51257">
    <property type="entry name" value="PROKAR_LIPOPROTEIN"/>
    <property type="match status" value="1"/>
</dbReference>
<evidence type="ECO:0000256" key="3">
    <source>
        <dbReference type="ARBA" id="ARBA00022448"/>
    </source>
</evidence>
<comment type="function">
    <text evidence="13">Subunits I and II form the functional core of the enzyme complex. Electrons originating in cytochrome c are transferred via heme a and Cu(A) to the binuclear center formed by heme a3 and Cu(B).</text>
</comment>
<evidence type="ECO:0000259" key="19">
    <source>
        <dbReference type="PROSITE" id="PS50857"/>
    </source>
</evidence>
<organism evidence="22 23">
    <name type="scientific">Novosphingobium resinovorum</name>
    <dbReference type="NCBI Taxonomy" id="158500"/>
    <lineage>
        <taxon>Bacteria</taxon>
        <taxon>Pseudomonadati</taxon>
        <taxon>Pseudomonadota</taxon>
        <taxon>Alphaproteobacteria</taxon>
        <taxon>Sphingomonadales</taxon>
        <taxon>Sphingomonadaceae</taxon>
        <taxon>Novosphingobium</taxon>
    </lineage>
</organism>
<comment type="catalytic activity">
    <reaction evidence="15">
        <text>4 Fe(II)-[cytochrome c] + O2 + 8 H(+)(in) = 4 Fe(III)-[cytochrome c] + 2 H2O + 4 H(+)(out)</text>
        <dbReference type="Rhea" id="RHEA:11436"/>
        <dbReference type="Rhea" id="RHEA-COMP:10350"/>
        <dbReference type="Rhea" id="RHEA-COMP:14399"/>
        <dbReference type="ChEBI" id="CHEBI:15377"/>
        <dbReference type="ChEBI" id="CHEBI:15378"/>
        <dbReference type="ChEBI" id="CHEBI:15379"/>
        <dbReference type="ChEBI" id="CHEBI:29033"/>
        <dbReference type="ChEBI" id="CHEBI:29034"/>
        <dbReference type="EC" id="7.1.1.9"/>
    </reaction>
</comment>
<keyword evidence="6 17" id="KW-0812">Transmembrane</keyword>
<dbReference type="GO" id="GO:0005507">
    <property type="term" value="F:copper ion binding"/>
    <property type="evidence" value="ECO:0007669"/>
    <property type="project" value="InterPro"/>
</dbReference>
<name>A0A031JAP9_9SPHN</name>
<keyword evidence="9 17" id="KW-1133">Transmembrane helix</keyword>
<evidence type="ECO:0000256" key="9">
    <source>
        <dbReference type="ARBA" id="ARBA00022989"/>
    </source>
</evidence>
<comment type="subcellular location">
    <subcellularLocation>
        <location evidence="1">Membrane</location>
        <topology evidence="1">Multi-pass membrane protein</topology>
    </subcellularLocation>
</comment>
<dbReference type="NCBIfam" id="TIGR02866">
    <property type="entry name" value="CoxB"/>
    <property type="match status" value="1"/>
</dbReference>
<keyword evidence="8" id="KW-0249">Electron transport</keyword>
<dbReference type="PATRIC" id="fig|158500.4.peg.5540"/>
<evidence type="ECO:0000256" key="5">
    <source>
        <dbReference type="ARBA" id="ARBA00022660"/>
    </source>
</evidence>
<protein>
    <recommendedName>
        <fullName evidence="14">Cytochrome aa3 subunit 2</fullName>
    </recommendedName>
</protein>
<dbReference type="EMBL" id="JFYZ01000068">
    <property type="protein sequence ID" value="EZP70342.1"/>
    <property type="molecule type" value="Genomic_DNA"/>
</dbReference>
<keyword evidence="11" id="KW-0186">Copper</keyword>
<dbReference type="Pfam" id="PF00034">
    <property type="entry name" value="Cytochrom_C"/>
    <property type="match status" value="1"/>
</dbReference>
<keyword evidence="3" id="KW-0813">Transport</keyword>
<dbReference type="OrthoDB" id="9781261at2"/>
<gene>
    <name evidence="21" type="ORF">BES08_17905</name>
    <name evidence="22" type="ORF">BV97_05466</name>
</gene>
<dbReference type="eggNOG" id="COG1622">
    <property type="taxonomic scope" value="Bacteria"/>
</dbReference>
<dbReference type="InterPro" id="IPR009056">
    <property type="entry name" value="Cyt_c-like_dom"/>
</dbReference>
<reference evidence="21" key="2">
    <citation type="submission" date="2016-08" db="EMBL/GenBank/DDBJ databases">
        <authorList>
            <person name="Seilhamer J.J."/>
        </authorList>
    </citation>
    <scope>NUCLEOTIDE SEQUENCE [LARGE SCALE GENOMIC DNA]</scope>
    <source>
        <strain evidence="21">SA1</strain>
        <plasmid evidence="21">pSA1</plasmid>
    </source>
</reference>
<dbReference type="InterPro" id="IPR034236">
    <property type="entry name" value="CuRO_CcO_Caa3_II"/>
</dbReference>
<evidence type="ECO:0000256" key="2">
    <source>
        <dbReference type="ARBA" id="ARBA00007866"/>
    </source>
</evidence>
<evidence type="ECO:0000256" key="18">
    <source>
        <dbReference type="SAM" id="SignalP"/>
    </source>
</evidence>
<dbReference type="Proteomes" id="UP000094626">
    <property type="component" value="Plasmid pSA1"/>
</dbReference>
<keyword evidence="12 17" id="KW-0472">Membrane</keyword>
<dbReference type="AlphaFoldDB" id="A0A031JAP9"/>
<dbReference type="RefSeq" id="WP_051587221.1">
    <property type="nucleotide sequence ID" value="NZ_CP017076.1"/>
</dbReference>
<accession>A0A031JAP9</accession>
<evidence type="ECO:0000313" key="23">
    <source>
        <dbReference type="Proteomes" id="UP000024329"/>
    </source>
</evidence>
<proteinExistence type="inferred from homology"/>
<keyword evidence="4 16" id="KW-0349">Heme</keyword>
<dbReference type="InterPro" id="IPR036909">
    <property type="entry name" value="Cyt_c-like_dom_sf"/>
</dbReference>
<feature type="transmembrane region" description="Helical" evidence="17">
    <location>
        <begin position="38"/>
        <end position="61"/>
    </location>
</feature>
<dbReference type="SUPFAM" id="SSF49503">
    <property type="entry name" value="Cupredoxins"/>
    <property type="match status" value="1"/>
</dbReference>
<evidence type="ECO:0000256" key="16">
    <source>
        <dbReference type="PROSITE-ProRule" id="PRU00433"/>
    </source>
</evidence>
<evidence type="ECO:0000313" key="22">
    <source>
        <dbReference type="EMBL" id="EZP70342.1"/>
    </source>
</evidence>
<evidence type="ECO:0000256" key="17">
    <source>
        <dbReference type="SAM" id="Phobius"/>
    </source>
</evidence>
<keyword evidence="5" id="KW-0679">Respiratory chain</keyword>
<keyword evidence="7 16" id="KW-0479">Metal-binding</keyword>
<dbReference type="InterPro" id="IPR001505">
    <property type="entry name" value="Copper_CuA"/>
</dbReference>
<dbReference type="GO" id="GO:0020037">
    <property type="term" value="F:heme binding"/>
    <property type="evidence" value="ECO:0007669"/>
    <property type="project" value="InterPro"/>
</dbReference>
<feature type="chain" id="PRO_5014496814" description="Cytochrome aa3 subunit 2" evidence="18">
    <location>
        <begin position="24"/>
        <end position="320"/>
    </location>
</feature>
<dbReference type="PROSITE" id="PS51007">
    <property type="entry name" value="CYTC"/>
    <property type="match status" value="1"/>
</dbReference>
<dbReference type="InterPro" id="IPR008972">
    <property type="entry name" value="Cupredoxin"/>
</dbReference>
<dbReference type="GO" id="GO:0016491">
    <property type="term" value="F:oxidoreductase activity"/>
    <property type="evidence" value="ECO:0007669"/>
    <property type="project" value="InterPro"/>
</dbReference>
<evidence type="ECO:0000256" key="4">
    <source>
        <dbReference type="ARBA" id="ARBA00022617"/>
    </source>
</evidence>
<feature type="domain" description="Cytochrome c" evidence="20">
    <location>
        <begin position="226"/>
        <end position="319"/>
    </location>
</feature>
<evidence type="ECO:0000256" key="14">
    <source>
        <dbReference type="ARBA" id="ARBA00031399"/>
    </source>
</evidence>
<dbReference type="CDD" id="cd04213">
    <property type="entry name" value="CuRO_CcO_Caa3_II"/>
    <property type="match status" value="1"/>
</dbReference>
<sequence>MRKSIIVCAALLAGCNNHQSALAPFGLEARSTLTMTMVLVIGAVIIALGVVAVFVLAVRAPEGRLDHAGGMRMVLWLGAIVPTVVLTALLVWALPAMRPLPDAAQNLRVHVEGEQFWWRVRYKHQGQPPLISANEVRIPVGRTIVFELTATDVIHSFWIPGLAGKMDMIPGRTNYLVVKADKAGIYRGVCAEFCGLSHALMAFDVIAMEPAAFDAWLATSREPPIRTQGRGAALFAASGCNACHSLNGGQSGGSGIGPDLTHFGTRRTLGAGILAPTVENTAAFIRDPHKSKPGARMPSYAAMPEADARAIARWLKEAGR</sequence>
<dbReference type="KEGG" id="nre:BES08_17905"/>
<evidence type="ECO:0000259" key="20">
    <source>
        <dbReference type="PROSITE" id="PS51007"/>
    </source>
</evidence>
<dbReference type="SUPFAM" id="SSF46626">
    <property type="entry name" value="Cytochrome c"/>
    <property type="match status" value="1"/>
</dbReference>
<evidence type="ECO:0000256" key="8">
    <source>
        <dbReference type="ARBA" id="ARBA00022982"/>
    </source>
</evidence>
<keyword evidence="18" id="KW-0732">Signal</keyword>
<dbReference type="InterPro" id="IPR014222">
    <property type="entry name" value="Cyt_c_oxidase_su2"/>
</dbReference>
<dbReference type="GO" id="GO:0016020">
    <property type="term" value="C:membrane"/>
    <property type="evidence" value="ECO:0007669"/>
    <property type="project" value="UniProtKB-SubCell"/>
</dbReference>
<geneLocation type="plasmid" evidence="21 24">
    <name>pSA1</name>
</geneLocation>
<dbReference type="EMBL" id="CP017076">
    <property type="protein sequence ID" value="AOR78800.1"/>
    <property type="molecule type" value="Genomic_DNA"/>
</dbReference>
<comment type="similarity">
    <text evidence="2">Belongs to the cytochrome c oxidase subunit 2 family.</text>
</comment>
<dbReference type="Proteomes" id="UP000024329">
    <property type="component" value="Unassembled WGS sequence"/>
</dbReference>
<feature type="domain" description="Cytochrome oxidase subunit II copper A binding" evidence="19">
    <location>
        <begin position="104"/>
        <end position="219"/>
    </location>
</feature>
<evidence type="ECO:0000313" key="24">
    <source>
        <dbReference type="Proteomes" id="UP000094626"/>
    </source>
</evidence>
<evidence type="ECO:0000256" key="6">
    <source>
        <dbReference type="ARBA" id="ARBA00022692"/>
    </source>
</evidence>
<dbReference type="InterPro" id="IPR002429">
    <property type="entry name" value="CcO_II-like_C"/>
</dbReference>
<dbReference type="PANTHER" id="PTHR22888:SF9">
    <property type="entry name" value="CYTOCHROME C OXIDASE SUBUNIT 2"/>
    <property type="match status" value="1"/>
</dbReference>
<evidence type="ECO:0000256" key="15">
    <source>
        <dbReference type="ARBA" id="ARBA00047816"/>
    </source>
</evidence>
<feature type="signal peptide" evidence="18">
    <location>
        <begin position="1"/>
        <end position="23"/>
    </location>
</feature>
<evidence type="ECO:0000256" key="1">
    <source>
        <dbReference type="ARBA" id="ARBA00004141"/>
    </source>
</evidence>
<dbReference type="Gene3D" id="2.60.40.420">
    <property type="entry name" value="Cupredoxins - blue copper proteins"/>
    <property type="match status" value="1"/>
</dbReference>